<evidence type="ECO:0000256" key="1">
    <source>
        <dbReference type="ARBA" id="ARBA00022553"/>
    </source>
</evidence>
<protein>
    <submittedName>
        <fullName evidence="4">Response regulator receiver protein</fullName>
    </submittedName>
</protein>
<dbReference type="SMART" id="SM00448">
    <property type="entry name" value="REC"/>
    <property type="match status" value="1"/>
</dbReference>
<evidence type="ECO:0000256" key="2">
    <source>
        <dbReference type="PROSITE-ProRule" id="PRU00169"/>
    </source>
</evidence>
<dbReference type="HOGENOM" id="CLU_000445_69_17_7"/>
<feature type="domain" description="Response regulatory" evidence="3">
    <location>
        <begin position="4"/>
        <end position="124"/>
    </location>
</feature>
<dbReference type="GO" id="GO:0000160">
    <property type="term" value="P:phosphorelay signal transduction system"/>
    <property type="evidence" value="ECO:0007669"/>
    <property type="project" value="InterPro"/>
</dbReference>
<dbReference type="AlphaFoldDB" id="E1QFZ0"/>
<evidence type="ECO:0000313" key="4">
    <source>
        <dbReference type="EMBL" id="ADK84600.1"/>
    </source>
</evidence>
<reference evidence="4 5" key="1">
    <citation type="journal article" date="2010" name="Stand. Genomic Sci.">
        <title>Complete genome sequence of Desulfarculus baarsii type strain (2st14).</title>
        <authorList>
            <person name="Sun H."/>
            <person name="Spring S."/>
            <person name="Lapidus A."/>
            <person name="Davenport K."/>
            <person name="Del Rio T.G."/>
            <person name="Tice H."/>
            <person name="Nolan M."/>
            <person name="Copeland A."/>
            <person name="Cheng J.F."/>
            <person name="Lucas S."/>
            <person name="Tapia R."/>
            <person name="Goodwin L."/>
            <person name="Pitluck S."/>
            <person name="Ivanova N."/>
            <person name="Pagani I."/>
            <person name="Mavromatis K."/>
            <person name="Ovchinnikova G."/>
            <person name="Pati A."/>
            <person name="Chen A."/>
            <person name="Palaniappan K."/>
            <person name="Hauser L."/>
            <person name="Chang Y.J."/>
            <person name="Jeffries C.D."/>
            <person name="Detter J.C."/>
            <person name="Han C."/>
            <person name="Rohde M."/>
            <person name="Brambilla E."/>
            <person name="Goker M."/>
            <person name="Woyke T."/>
            <person name="Bristow J."/>
            <person name="Eisen J.A."/>
            <person name="Markowitz V."/>
            <person name="Hugenholtz P."/>
            <person name="Kyrpides N.C."/>
            <person name="Klenk H.P."/>
            <person name="Land M."/>
        </authorList>
    </citation>
    <scope>NUCLEOTIDE SEQUENCE [LARGE SCALE GENOMIC DNA]</scope>
    <source>
        <strain evidence="5">ATCC 33931 / DSM 2075 / LMG 7858 / VKM B-1802 / 2st14</strain>
    </source>
</reference>
<dbReference type="STRING" id="644282.Deba_1232"/>
<name>E1QFZ0_DESB2</name>
<dbReference type="Proteomes" id="UP000009047">
    <property type="component" value="Chromosome"/>
</dbReference>
<dbReference type="InterPro" id="IPR001789">
    <property type="entry name" value="Sig_transdc_resp-reg_receiver"/>
</dbReference>
<dbReference type="RefSeq" id="WP_013258054.1">
    <property type="nucleotide sequence ID" value="NC_014365.1"/>
</dbReference>
<proteinExistence type="predicted"/>
<dbReference type="Gene3D" id="3.40.50.2300">
    <property type="match status" value="1"/>
</dbReference>
<dbReference type="OrthoDB" id="9786548at2"/>
<dbReference type="SUPFAM" id="SSF52172">
    <property type="entry name" value="CheY-like"/>
    <property type="match status" value="1"/>
</dbReference>
<evidence type="ECO:0000259" key="3">
    <source>
        <dbReference type="PROSITE" id="PS50110"/>
    </source>
</evidence>
<dbReference type="PANTHER" id="PTHR44591">
    <property type="entry name" value="STRESS RESPONSE REGULATOR PROTEIN 1"/>
    <property type="match status" value="1"/>
</dbReference>
<dbReference type="InterPro" id="IPR011006">
    <property type="entry name" value="CheY-like_superfamily"/>
</dbReference>
<gene>
    <name evidence="4" type="ordered locus">Deba_1232</name>
</gene>
<dbReference type="KEGG" id="dbr:Deba_1232"/>
<keyword evidence="5" id="KW-1185">Reference proteome</keyword>
<evidence type="ECO:0000313" key="5">
    <source>
        <dbReference type="Proteomes" id="UP000009047"/>
    </source>
</evidence>
<feature type="modified residue" description="4-aspartylphosphate" evidence="2">
    <location>
        <position position="58"/>
    </location>
</feature>
<dbReference type="InterPro" id="IPR050595">
    <property type="entry name" value="Bact_response_regulator"/>
</dbReference>
<dbReference type="PROSITE" id="PS50110">
    <property type="entry name" value="RESPONSE_REGULATORY"/>
    <property type="match status" value="1"/>
</dbReference>
<accession>E1QFZ0</accession>
<dbReference type="PANTHER" id="PTHR44591:SF25">
    <property type="entry name" value="CHEMOTAXIS TWO-COMPONENT RESPONSE REGULATOR"/>
    <property type="match status" value="1"/>
</dbReference>
<keyword evidence="1 2" id="KW-0597">Phosphoprotein</keyword>
<dbReference type="Pfam" id="PF00072">
    <property type="entry name" value="Response_reg"/>
    <property type="match status" value="1"/>
</dbReference>
<dbReference type="eggNOG" id="COG0745">
    <property type="taxonomic scope" value="Bacteria"/>
</dbReference>
<organism evidence="4 5">
    <name type="scientific">Desulfarculus baarsii (strain ATCC 33931 / DSM 2075 / LMG 7858 / VKM B-1802 / 2st14)</name>
    <dbReference type="NCBI Taxonomy" id="644282"/>
    <lineage>
        <taxon>Bacteria</taxon>
        <taxon>Pseudomonadati</taxon>
        <taxon>Thermodesulfobacteriota</taxon>
        <taxon>Desulfarculia</taxon>
        <taxon>Desulfarculales</taxon>
        <taxon>Desulfarculaceae</taxon>
        <taxon>Desulfarculus</taxon>
    </lineage>
</organism>
<sequence length="128" mass="14148">MSKTILVVDDSATLRMSVEMTLSPAGFTVVQATNGSEGLQALKKMEQQRTQPDMIISDINMPIMDGIAFIKEVKKTSFKFVPILVLTTEREDSKKLEGKQAGASGWLVKPFKPDTLLTVVRKFTRSLA</sequence>
<dbReference type="EMBL" id="CP002085">
    <property type="protein sequence ID" value="ADK84600.1"/>
    <property type="molecule type" value="Genomic_DNA"/>
</dbReference>